<name>A0A1V4AV82_9BACT</name>
<proteinExistence type="predicted"/>
<dbReference type="STRING" id="1004156.AYP45_05725"/>
<keyword evidence="1" id="KW-0812">Transmembrane</keyword>
<evidence type="ECO:0000256" key="1">
    <source>
        <dbReference type="SAM" id="Phobius"/>
    </source>
</evidence>
<evidence type="ECO:0000313" key="3">
    <source>
        <dbReference type="Proteomes" id="UP000189681"/>
    </source>
</evidence>
<sequence>MRCVINKIKMQTWLFIMAGIFALGSGIVYAADPNGSQTYSDSIAGLKFSVNFIWTLLGAFFSI</sequence>
<reference evidence="2 3" key="1">
    <citation type="journal article" date="2017" name="Water Res.">
        <title>Discovery and metagenomic analysis of an anammox bacterial enrichment related to Candidatus "Brocadia caroliniensis" in a full-scale glycerol-fed nitritation-denitritation separate centrate treatment process.</title>
        <authorList>
            <person name="Park H."/>
            <person name="Brotto A.C."/>
            <person name="van Loosdrecht M.C."/>
            <person name="Chandran K."/>
        </authorList>
    </citation>
    <scope>NUCLEOTIDE SEQUENCE [LARGE SCALE GENOMIC DNA]</scope>
    <source>
        <strain evidence="2">26THWARD</strain>
    </source>
</reference>
<protein>
    <submittedName>
        <fullName evidence="2">Uncharacterized protein</fullName>
    </submittedName>
</protein>
<feature type="transmembrane region" description="Helical" evidence="1">
    <location>
        <begin position="12"/>
        <end position="31"/>
    </location>
</feature>
<dbReference type="AlphaFoldDB" id="A0A1V4AV82"/>
<dbReference type="Proteomes" id="UP000189681">
    <property type="component" value="Unassembled WGS sequence"/>
</dbReference>
<feature type="transmembrane region" description="Helical" evidence="1">
    <location>
        <begin position="43"/>
        <end position="61"/>
    </location>
</feature>
<keyword evidence="1" id="KW-0472">Membrane</keyword>
<organism evidence="2 3">
    <name type="scientific">Candidatus Brocadia carolinensis</name>
    <dbReference type="NCBI Taxonomy" id="1004156"/>
    <lineage>
        <taxon>Bacteria</taxon>
        <taxon>Pseudomonadati</taxon>
        <taxon>Planctomycetota</taxon>
        <taxon>Candidatus Brocadiia</taxon>
        <taxon>Candidatus Brocadiales</taxon>
        <taxon>Candidatus Brocadiaceae</taxon>
        <taxon>Candidatus Brocadia</taxon>
    </lineage>
</organism>
<keyword evidence="1" id="KW-1133">Transmembrane helix</keyword>
<comment type="caution">
    <text evidence="2">The sequence shown here is derived from an EMBL/GenBank/DDBJ whole genome shotgun (WGS) entry which is preliminary data.</text>
</comment>
<accession>A0A1V4AV82</accession>
<gene>
    <name evidence="2" type="ORF">AYP45_05725</name>
</gene>
<evidence type="ECO:0000313" key="2">
    <source>
        <dbReference type="EMBL" id="OOP57025.1"/>
    </source>
</evidence>
<dbReference type="EMBL" id="AYTS01000049">
    <property type="protein sequence ID" value="OOP57025.1"/>
    <property type="molecule type" value="Genomic_DNA"/>
</dbReference>